<proteinExistence type="predicted"/>
<evidence type="ECO:0000313" key="2">
    <source>
        <dbReference type="EMBL" id="CAA7388940.1"/>
    </source>
</evidence>
<dbReference type="AlphaFoldDB" id="A0A7I8JZN1"/>
<dbReference type="PANTHER" id="PTHR33265:SF5">
    <property type="entry name" value="COTTON FIBER PROTEIN"/>
    <property type="match status" value="1"/>
</dbReference>
<keyword evidence="3" id="KW-1185">Reference proteome</keyword>
<feature type="region of interest" description="Disordered" evidence="1">
    <location>
        <begin position="107"/>
        <end position="126"/>
    </location>
</feature>
<dbReference type="OrthoDB" id="1929803at2759"/>
<protein>
    <submittedName>
        <fullName evidence="2">Uncharacterized protein</fullName>
    </submittedName>
</protein>
<gene>
    <name evidence="2" type="ORF">SI8410_01001072</name>
</gene>
<evidence type="ECO:0000256" key="1">
    <source>
        <dbReference type="SAM" id="MobiDB-lite"/>
    </source>
</evidence>
<dbReference type="EMBL" id="LR746264">
    <property type="protein sequence ID" value="CAA7388940.1"/>
    <property type="molecule type" value="Genomic_DNA"/>
</dbReference>
<name>A0A7I8JZN1_SPIIN</name>
<dbReference type="InterPro" id="IPR008480">
    <property type="entry name" value="DUF761_pln"/>
</dbReference>
<feature type="compositionally biased region" description="Acidic residues" evidence="1">
    <location>
        <begin position="111"/>
        <end position="124"/>
    </location>
</feature>
<dbReference type="PANTHER" id="PTHR33265">
    <property type="entry name" value="AVR9/CF-9 RAPIDLY ELICITED PROTEIN-RELATED"/>
    <property type="match status" value="1"/>
</dbReference>
<dbReference type="Proteomes" id="UP000663760">
    <property type="component" value="Chromosome 1"/>
</dbReference>
<organism evidence="2 3">
    <name type="scientific">Spirodela intermedia</name>
    <name type="common">Intermediate duckweed</name>
    <dbReference type="NCBI Taxonomy" id="51605"/>
    <lineage>
        <taxon>Eukaryota</taxon>
        <taxon>Viridiplantae</taxon>
        <taxon>Streptophyta</taxon>
        <taxon>Embryophyta</taxon>
        <taxon>Tracheophyta</taxon>
        <taxon>Spermatophyta</taxon>
        <taxon>Magnoliopsida</taxon>
        <taxon>Liliopsida</taxon>
        <taxon>Araceae</taxon>
        <taxon>Lemnoideae</taxon>
        <taxon>Spirodela</taxon>
    </lineage>
</organism>
<evidence type="ECO:0000313" key="3">
    <source>
        <dbReference type="Proteomes" id="UP000663760"/>
    </source>
</evidence>
<accession>A0A7I8JZN1</accession>
<dbReference type="Pfam" id="PF05553">
    <property type="entry name" value="DUF761"/>
    <property type="match status" value="1"/>
</dbReference>
<sequence>MGKKRPGLAGGAWKLLTLALLWARKGGVFKRGLLSELRRLLNCVKSLKASPSEVVDKTPLFFSINRRRKSREIPSIPCFKPTVDFDYDGVDEEREWGGGRYLIEGRSEESVVAEEEEEEEEEESIDKKAEEFIARFYEQLHLQQQRSFLLQNQPPHPLSAT</sequence>
<reference evidence="2" key="1">
    <citation type="submission" date="2020-02" db="EMBL/GenBank/DDBJ databases">
        <authorList>
            <person name="Scholz U."/>
            <person name="Mascher M."/>
            <person name="Fiebig A."/>
        </authorList>
    </citation>
    <scope>NUCLEOTIDE SEQUENCE</scope>
</reference>